<evidence type="ECO:0000313" key="2">
    <source>
        <dbReference type="Proteomes" id="UP000814140"/>
    </source>
</evidence>
<evidence type="ECO:0000313" key="1">
    <source>
        <dbReference type="EMBL" id="KAI0057076.1"/>
    </source>
</evidence>
<comment type="caution">
    <text evidence="1">The sequence shown here is derived from an EMBL/GenBank/DDBJ whole genome shotgun (WGS) entry which is preliminary data.</text>
</comment>
<reference evidence="1" key="1">
    <citation type="submission" date="2021-03" db="EMBL/GenBank/DDBJ databases">
        <authorList>
            <consortium name="DOE Joint Genome Institute"/>
            <person name="Ahrendt S."/>
            <person name="Looney B.P."/>
            <person name="Miyauchi S."/>
            <person name="Morin E."/>
            <person name="Drula E."/>
            <person name="Courty P.E."/>
            <person name="Chicoki N."/>
            <person name="Fauchery L."/>
            <person name="Kohler A."/>
            <person name="Kuo A."/>
            <person name="Labutti K."/>
            <person name="Pangilinan J."/>
            <person name="Lipzen A."/>
            <person name="Riley R."/>
            <person name="Andreopoulos W."/>
            <person name="He G."/>
            <person name="Johnson J."/>
            <person name="Barry K.W."/>
            <person name="Grigoriev I.V."/>
            <person name="Nagy L."/>
            <person name="Hibbett D."/>
            <person name="Henrissat B."/>
            <person name="Matheny P.B."/>
            <person name="Labbe J."/>
            <person name="Martin F."/>
        </authorList>
    </citation>
    <scope>NUCLEOTIDE SEQUENCE</scope>
    <source>
        <strain evidence="1">HHB10654</strain>
    </source>
</reference>
<reference evidence="1" key="2">
    <citation type="journal article" date="2022" name="New Phytol.">
        <title>Evolutionary transition to the ectomycorrhizal habit in the genomes of a hyperdiverse lineage of mushroom-forming fungi.</title>
        <authorList>
            <person name="Looney B."/>
            <person name="Miyauchi S."/>
            <person name="Morin E."/>
            <person name="Drula E."/>
            <person name="Courty P.E."/>
            <person name="Kohler A."/>
            <person name="Kuo A."/>
            <person name="LaButti K."/>
            <person name="Pangilinan J."/>
            <person name="Lipzen A."/>
            <person name="Riley R."/>
            <person name="Andreopoulos W."/>
            <person name="He G."/>
            <person name="Johnson J."/>
            <person name="Nolan M."/>
            <person name="Tritt A."/>
            <person name="Barry K.W."/>
            <person name="Grigoriev I.V."/>
            <person name="Nagy L.G."/>
            <person name="Hibbett D."/>
            <person name="Henrissat B."/>
            <person name="Matheny P.B."/>
            <person name="Labbe J."/>
            <person name="Martin F.M."/>
        </authorList>
    </citation>
    <scope>NUCLEOTIDE SEQUENCE</scope>
    <source>
        <strain evidence="1">HHB10654</strain>
    </source>
</reference>
<proteinExistence type="predicted"/>
<name>A0ACB8SMS3_9AGAM</name>
<sequence>MAKRVTVRAKKCMLGVGNVSKRVVIPWALPTMASPLWLVCLAALSLGRRTAGICTIGFTGSLRAQRFSPPILSKQRDTHFDVQFSLTTDASVGAPVTFSRLSNNSTSFYFSQFFTRISGAICLLLQTLHSHTLYPLVTFSLRRLADHLPPTTSSYYYVALSSRRGLACVGHTMSSSRLSRTQGGGRAVGSVLRDLAASMCAVCQCGIYDECKSEETHLGCSGSAVWTQEVRIRVSLWSIVVAIMSPTKRRSLYPSSS</sequence>
<gene>
    <name evidence="1" type="ORF">BV25DRAFT_1469065</name>
</gene>
<dbReference type="Proteomes" id="UP000814140">
    <property type="component" value="Unassembled WGS sequence"/>
</dbReference>
<accession>A0ACB8SMS3</accession>
<keyword evidence="2" id="KW-1185">Reference proteome</keyword>
<dbReference type="EMBL" id="MU277253">
    <property type="protein sequence ID" value="KAI0057076.1"/>
    <property type="molecule type" value="Genomic_DNA"/>
</dbReference>
<protein>
    <submittedName>
        <fullName evidence="1">Uncharacterized protein</fullName>
    </submittedName>
</protein>
<organism evidence="1 2">
    <name type="scientific">Artomyces pyxidatus</name>
    <dbReference type="NCBI Taxonomy" id="48021"/>
    <lineage>
        <taxon>Eukaryota</taxon>
        <taxon>Fungi</taxon>
        <taxon>Dikarya</taxon>
        <taxon>Basidiomycota</taxon>
        <taxon>Agaricomycotina</taxon>
        <taxon>Agaricomycetes</taxon>
        <taxon>Russulales</taxon>
        <taxon>Auriscalpiaceae</taxon>
        <taxon>Artomyces</taxon>
    </lineage>
</organism>